<dbReference type="Pfam" id="PF03060">
    <property type="entry name" value="NMO"/>
    <property type="match status" value="1"/>
</dbReference>
<keyword evidence="1" id="KW-0285">Flavoprotein</keyword>
<dbReference type="GO" id="GO:0018580">
    <property type="term" value="F:nitronate monooxygenase activity"/>
    <property type="evidence" value="ECO:0007669"/>
    <property type="project" value="InterPro"/>
</dbReference>
<keyword evidence="3 4" id="KW-0560">Oxidoreductase</keyword>
<evidence type="ECO:0000256" key="3">
    <source>
        <dbReference type="ARBA" id="ARBA00023002"/>
    </source>
</evidence>
<reference evidence="4" key="1">
    <citation type="submission" date="2024-07" db="EMBL/GenBank/DDBJ databases">
        <authorList>
            <person name="Li X.-J."/>
            <person name="Wang X."/>
        </authorList>
    </citation>
    <scope>NUCLEOTIDE SEQUENCE</scope>
    <source>
        <strain evidence="4">HSP-334</strain>
    </source>
</reference>
<gene>
    <name evidence="4" type="ORF">AB8B22_09400</name>
</gene>
<dbReference type="KEGG" id="lrug:AB8B22_09400"/>
<dbReference type="EMBL" id="CP165644">
    <property type="protein sequence ID" value="XDU67833.1"/>
    <property type="molecule type" value="Genomic_DNA"/>
</dbReference>
<dbReference type="InterPro" id="IPR004136">
    <property type="entry name" value="NMO"/>
</dbReference>
<dbReference type="RefSeq" id="WP_369711953.1">
    <property type="nucleotide sequence ID" value="NZ_CP165644.1"/>
</dbReference>
<dbReference type="Gene3D" id="3.20.20.70">
    <property type="entry name" value="Aldolase class I"/>
    <property type="match status" value="1"/>
</dbReference>
<accession>A0AB39VKP2</accession>
<evidence type="ECO:0000256" key="2">
    <source>
        <dbReference type="ARBA" id="ARBA00022643"/>
    </source>
</evidence>
<organism evidence="4">
    <name type="scientific">Leptotrichia rugosa</name>
    <dbReference type="NCBI Taxonomy" id="3239302"/>
    <lineage>
        <taxon>Bacteria</taxon>
        <taxon>Fusobacteriati</taxon>
        <taxon>Fusobacteriota</taxon>
        <taxon>Fusobacteriia</taxon>
        <taxon>Fusobacteriales</taxon>
        <taxon>Leptotrichiaceae</taxon>
        <taxon>Leptotrichia</taxon>
    </lineage>
</organism>
<dbReference type="SUPFAM" id="SSF51412">
    <property type="entry name" value="Inosine monophosphate dehydrogenase (IMPDH)"/>
    <property type="match status" value="1"/>
</dbReference>
<protein>
    <submittedName>
        <fullName evidence="4">NAD(P)H-dependent flavin oxidoreductase</fullName>
        <ecNumber evidence="4">1.13.12.-</ecNumber>
    </submittedName>
</protein>
<dbReference type="InterPro" id="IPR013785">
    <property type="entry name" value="Aldolase_TIM"/>
</dbReference>
<dbReference type="EC" id="1.13.12.-" evidence="4"/>
<proteinExistence type="predicted"/>
<keyword evidence="2" id="KW-0288">FMN</keyword>
<dbReference type="PANTHER" id="PTHR32332:SF20">
    <property type="entry name" value="2-NITROPROPANE DIOXYGENASE-LIKE PROTEIN"/>
    <property type="match status" value="1"/>
</dbReference>
<dbReference type="PANTHER" id="PTHR32332">
    <property type="entry name" value="2-NITROPROPANE DIOXYGENASE"/>
    <property type="match status" value="1"/>
</dbReference>
<sequence>MKIERRIIMKENRITKILGIKYPIIQGPMAWLTDAKLVAAVSNAGGLGILGPSAGQTTMTPSPQETMERMREEIRKTRELTDKPFGVVIIVDVDMKFTNPLLDMIIEEKVPVALVNGVAGMDFESTFKRLKNAGIKIVFRGEPTVENARTIEKLGADVFVATGFDEGGMLPGGQIGTFSIVPLIVDSVKNIPVMAAGGISDIRGVRAAFALGAEGVFLGTRFLATEEARTAQNVKELMLKTNAEDLHIFRTLPHFYRSIPTKLSAELVEMDKNGATREELFLKQGGGKNMKLGMLDGDENGYISVGLGVSFIKEIKSVKEVVNELMADFID</sequence>
<dbReference type="AlphaFoldDB" id="A0AB39VKP2"/>
<dbReference type="CDD" id="cd04730">
    <property type="entry name" value="NPD_like"/>
    <property type="match status" value="1"/>
</dbReference>
<name>A0AB39VKP2_9FUSO</name>
<evidence type="ECO:0000256" key="1">
    <source>
        <dbReference type="ARBA" id="ARBA00022630"/>
    </source>
</evidence>
<evidence type="ECO:0000313" key="4">
    <source>
        <dbReference type="EMBL" id="XDU67833.1"/>
    </source>
</evidence>